<dbReference type="AlphaFoldDB" id="A0A9P5XT96"/>
<reference evidence="2" key="1">
    <citation type="submission" date="2020-11" db="EMBL/GenBank/DDBJ databases">
        <authorList>
            <consortium name="DOE Joint Genome Institute"/>
            <person name="Ahrendt S."/>
            <person name="Riley R."/>
            <person name="Andreopoulos W."/>
            <person name="Labutti K."/>
            <person name="Pangilinan J."/>
            <person name="Ruiz-Duenas F.J."/>
            <person name="Barrasa J.M."/>
            <person name="Sanchez-Garcia M."/>
            <person name="Camarero S."/>
            <person name="Miyauchi S."/>
            <person name="Serrano A."/>
            <person name="Linde D."/>
            <person name="Babiker R."/>
            <person name="Drula E."/>
            <person name="Ayuso-Fernandez I."/>
            <person name="Pacheco R."/>
            <person name="Padilla G."/>
            <person name="Ferreira P."/>
            <person name="Barriuso J."/>
            <person name="Kellner H."/>
            <person name="Castanera R."/>
            <person name="Alfaro M."/>
            <person name="Ramirez L."/>
            <person name="Pisabarro A.G."/>
            <person name="Kuo A."/>
            <person name="Tritt A."/>
            <person name="Lipzen A."/>
            <person name="He G."/>
            <person name="Yan M."/>
            <person name="Ng V."/>
            <person name="Cullen D."/>
            <person name="Martin F."/>
            <person name="Rosso M.-N."/>
            <person name="Henrissat B."/>
            <person name="Hibbett D."/>
            <person name="Martinez A.T."/>
            <person name="Grigoriev I.V."/>
        </authorList>
    </citation>
    <scope>NUCLEOTIDE SEQUENCE</scope>
    <source>
        <strain evidence="2">CBS 247.69</strain>
    </source>
</reference>
<evidence type="ECO:0000256" key="1">
    <source>
        <dbReference type="SAM" id="Phobius"/>
    </source>
</evidence>
<proteinExistence type="predicted"/>
<evidence type="ECO:0000313" key="2">
    <source>
        <dbReference type="EMBL" id="KAF9457307.1"/>
    </source>
</evidence>
<accession>A0A9P5XT96</accession>
<feature type="transmembrane region" description="Helical" evidence="1">
    <location>
        <begin position="16"/>
        <end position="34"/>
    </location>
</feature>
<protein>
    <submittedName>
        <fullName evidence="2">Uncharacterized protein</fullName>
    </submittedName>
</protein>
<organism evidence="2 3">
    <name type="scientific">Collybia nuda</name>
    <dbReference type="NCBI Taxonomy" id="64659"/>
    <lineage>
        <taxon>Eukaryota</taxon>
        <taxon>Fungi</taxon>
        <taxon>Dikarya</taxon>
        <taxon>Basidiomycota</taxon>
        <taxon>Agaricomycotina</taxon>
        <taxon>Agaricomycetes</taxon>
        <taxon>Agaricomycetidae</taxon>
        <taxon>Agaricales</taxon>
        <taxon>Tricholomatineae</taxon>
        <taxon>Clitocybaceae</taxon>
        <taxon>Collybia</taxon>
    </lineage>
</organism>
<sequence length="119" mass="13679">MQIADSHLSSSTLHQIIQIGTVFVLIAEHLYFVWKHKRSITAPEIPPIIALYQESLQCIKHTRQVEEAINRYLKTGTRSIKYVLHNMVIGAQVKDSFKDGFEEKLCEIVLQNKLDKVGF</sequence>
<gene>
    <name evidence="2" type="ORF">BDZ94DRAFT_1273592</name>
</gene>
<keyword evidence="1" id="KW-0812">Transmembrane</keyword>
<evidence type="ECO:0000313" key="3">
    <source>
        <dbReference type="Proteomes" id="UP000807353"/>
    </source>
</evidence>
<keyword evidence="1" id="KW-0472">Membrane</keyword>
<name>A0A9P5XT96_9AGAR</name>
<dbReference type="Proteomes" id="UP000807353">
    <property type="component" value="Unassembled WGS sequence"/>
</dbReference>
<dbReference type="EMBL" id="MU150377">
    <property type="protein sequence ID" value="KAF9457307.1"/>
    <property type="molecule type" value="Genomic_DNA"/>
</dbReference>
<keyword evidence="1" id="KW-1133">Transmembrane helix</keyword>
<comment type="caution">
    <text evidence="2">The sequence shown here is derived from an EMBL/GenBank/DDBJ whole genome shotgun (WGS) entry which is preliminary data.</text>
</comment>
<keyword evidence="3" id="KW-1185">Reference proteome</keyword>